<comment type="caution">
    <text evidence="2">The sequence shown here is derived from an EMBL/GenBank/DDBJ whole genome shotgun (WGS) entry which is preliminary data.</text>
</comment>
<evidence type="ECO:0000313" key="2">
    <source>
        <dbReference type="EMBL" id="THX14797.1"/>
    </source>
</evidence>
<dbReference type="EMBL" id="QZAS01000007">
    <property type="protein sequence ID" value="THX14797.1"/>
    <property type="molecule type" value="Genomic_DNA"/>
</dbReference>
<proteinExistence type="predicted"/>
<organism evidence="2">
    <name type="scientific">Aureobasidium pullulans</name>
    <name type="common">Black yeast</name>
    <name type="synonym">Pullularia pullulans</name>
    <dbReference type="NCBI Taxonomy" id="5580"/>
    <lineage>
        <taxon>Eukaryota</taxon>
        <taxon>Fungi</taxon>
        <taxon>Dikarya</taxon>
        <taxon>Ascomycota</taxon>
        <taxon>Pezizomycotina</taxon>
        <taxon>Dothideomycetes</taxon>
        <taxon>Dothideomycetidae</taxon>
        <taxon>Dothideales</taxon>
        <taxon>Saccotheciaceae</taxon>
        <taxon>Aureobasidium</taxon>
    </lineage>
</organism>
<accession>A0A4S9D5U4</accession>
<name>A0A4S9D5U4_AURPU</name>
<sequence>MKSAVIGFGEMEMSSSNASIGDPRTPSKPGNNSGQERINESSTIHESQEGSRRNTLRLDAQMSGPPEPGTRRVSPTGTIGASSVLSTSSHSRQDSSASYTPLRSARGSLSLGGTAHHSVLSRRSSLSQSGISREAWALPLANTDSLILVPDAVATRSPLCAQTNADYPEMTEARTPQRGGQCRPTLRPLIILFSYRLHKALKRHKIEKTQGLAGGHRGSRTVRPTETEESLIPNSPIMVQYEADDDVERPEHESPANIRPPPPAYGRWRGSYRMDPELLHWRRVGDAEEGEQRSSVDTAPPMYASPLRLNRPEGVRRQDEVVGATEMVEVGRAY</sequence>
<gene>
    <name evidence="2" type="ORF">D6D13_02922</name>
</gene>
<dbReference type="AlphaFoldDB" id="A0A4S9D5U4"/>
<reference evidence="2" key="1">
    <citation type="submission" date="2018-10" db="EMBL/GenBank/DDBJ databases">
        <title>Fifty Aureobasidium pullulans genomes reveal a recombining polyextremotolerant generalist.</title>
        <authorList>
            <person name="Gostincar C."/>
            <person name="Turk M."/>
            <person name="Zajc J."/>
            <person name="Gunde-Cimerman N."/>
        </authorList>
    </citation>
    <scope>NUCLEOTIDE SEQUENCE [LARGE SCALE GENOMIC DNA]</scope>
    <source>
        <strain evidence="2">EXF-10085</strain>
    </source>
</reference>
<protein>
    <submittedName>
        <fullName evidence="2">Uncharacterized protein</fullName>
    </submittedName>
</protein>
<feature type="compositionally biased region" description="Polar residues" evidence="1">
    <location>
        <begin position="73"/>
        <end position="101"/>
    </location>
</feature>
<evidence type="ECO:0000256" key="1">
    <source>
        <dbReference type="SAM" id="MobiDB-lite"/>
    </source>
</evidence>
<feature type="region of interest" description="Disordered" evidence="1">
    <location>
        <begin position="286"/>
        <end position="307"/>
    </location>
</feature>
<feature type="compositionally biased region" description="Polar residues" evidence="1">
    <location>
        <begin position="28"/>
        <end position="45"/>
    </location>
</feature>
<feature type="region of interest" description="Disordered" evidence="1">
    <location>
        <begin position="1"/>
        <end position="101"/>
    </location>
</feature>